<dbReference type="EMBL" id="JAMD01000001">
    <property type="protein sequence ID" value="KEJ97433.1"/>
    <property type="molecule type" value="Genomic_DNA"/>
</dbReference>
<sequence length="69" mass="7688">MRATVARIENEHELARVRNFELAGLVAFAFHEPKKLPKYSKTNSKSAVPDEVAQAQVRAFFIAMAGRTA</sequence>
<name>A0A073J487_9RHOB</name>
<dbReference type="Proteomes" id="UP000027746">
    <property type="component" value="Unassembled WGS sequence"/>
</dbReference>
<comment type="caution">
    <text evidence="1">The sequence shown here is derived from an EMBL/GenBank/DDBJ whole genome shotgun (WGS) entry which is preliminary data.</text>
</comment>
<gene>
    <name evidence="1" type="ORF">SUH3_00170</name>
</gene>
<reference evidence="1 2" key="1">
    <citation type="submission" date="2014-01" db="EMBL/GenBank/DDBJ databases">
        <title>Sulfitobacter sp. H3 (MCCC 1A00686) Genome Sequencing.</title>
        <authorList>
            <person name="Lai Q."/>
            <person name="Hong Z."/>
        </authorList>
    </citation>
    <scope>NUCLEOTIDE SEQUENCE [LARGE SCALE GENOMIC DNA]</scope>
    <source>
        <strain evidence="1 2">H3</strain>
    </source>
</reference>
<protein>
    <submittedName>
        <fullName evidence="1">Uncharacterized protein</fullName>
    </submittedName>
</protein>
<dbReference type="AlphaFoldDB" id="A0A073J487"/>
<organism evidence="1 2">
    <name type="scientific">Pseudosulfitobacter pseudonitzschiae</name>
    <dbReference type="NCBI Taxonomy" id="1402135"/>
    <lineage>
        <taxon>Bacteria</taxon>
        <taxon>Pseudomonadati</taxon>
        <taxon>Pseudomonadota</taxon>
        <taxon>Alphaproteobacteria</taxon>
        <taxon>Rhodobacterales</taxon>
        <taxon>Roseobacteraceae</taxon>
        <taxon>Pseudosulfitobacter</taxon>
    </lineage>
</organism>
<proteinExistence type="predicted"/>
<evidence type="ECO:0000313" key="2">
    <source>
        <dbReference type="Proteomes" id="UP000027746"/>
    </source>
</evidence>
<evidence type="ECO:0000313" key="1">
    <source>
        <dbReference type="EMBL" id="KEJ97433.1"/>
    </source>
</evidence>
<keyword evidence="2" id="KW-1185">Reference proteome</keyword>
<accession>A0A073J487</accession>